<evidence type="ECO:0000313" key="6">
    <source>
        <dbReference type="EMBL" id="MBW3470330.1"/>
    </source>
</evidence>
<sequence>MENHKISRLLDKYLNGTANESEKQLLENWLDGIAASGSEKPDVNLEKVSRAKKNAMAAIRPPRKVFQSIVLKVAAILLPFLILTILLWKTVGSSYQEVVESTQIGEFKEFLLPDSSFVLLKPNSSLSYQKGFEKERKVTLSGSAFFDVKRNPDKVFSVTADDSKIEVLGTSFEVQTYSQFPEQRITVASGKVTVAYKGKSVATLEQSEQLKINRQNGTVVQSKTEYYQDLKLKRLVFDNADLKEVAHLLTSYYDVQISYPDGTGLGLSANLEAGLDLEVIIDVLSSILSKYDLKIKKTGSKNYEIQ</sequence>
<feature type="domain" description="Protein FecR C-terminal" evidence="3">
    <location>
        <begin position="234"/>
        <end position="297"/>
    </location>
</feature>
<dbReference type="PANTHER" id="PTHR30273">
    <property type="entry name" value="PERIPLASMIC SIGNAL SENSOR AND SIGMA FACTOR ACTIVATOR FECR-RELATED"/>
    <property type="match status" value="1"/>
</dbReference>
<proteinExistence type="predicted"/>
<dbReference type="InterPro" id="IPR012373">
    <property type="entry name" value="Ferrdict_sens_TM"/>
</dbReference>
<dbReference type="AlphaFoldDB" id="A0A951IW98"/>
<keyword evidence="1" id="KW-0812">Transmembrane</keyword>
<dbReference type="GO" id="GO:0016989">
    <property type="term" value="F:sigma factor antagonist activity"/>
    <property type="evidence" value="ECO:0007669"/>
    <property type="project" value="TreeGrafter"/>
</dbReference>
<evidence type="ECO:0000256" key="1">
    <source>
        <dbReference type="SAM" id="Phobius"/>
    </source>
</evidence>
<evidence type="ECO:0000313" key="4">
    <source>
        <dbReference type="EMBL" id="MBW3466803.1"/>
    </source>
</evidence>
<dbReference type="InterPro" id="IPR006860">
    <property type="entry name" value="FecR"/>
</dbReference>
<feature type="domain" description="FecR protein" evidence="2">
    <location>
        <begin position="101"/>
        <end position="192"/>
    </location>
</feature>
<accession>A0A951IW98</accession>
<dbReference type="EMBL" id="RPHB01000002">
    <property type="protein sequence ID" value="MBW3466803.1"/>
    <property type="molecule type" value="Genomic_DNA"/>
</dbReference>
<feature type="transmembrane region" description="Helical" evidence="1">
    <location>
        <begin position="69"/>
        <end position="88"/>
    </location>
</feature>
<dbReference type="RefSeq" id="WP_219287021.1">
    <property type="nucleotide sequence ID" value="NZ_RPHB01000002.1"/>
</dbReference>
<keyword evidence="1" id="KW-0472">Membrane</keyword>
<comment type="caution">
    <text evidence="4">The sequence shown here is derived from an EMBL/GenBank/DDBJ whole genome shotgun (WGS) entry which is preliminary data.</text>
</comment>
<organism evidence="4 7">
    <name type="scientific">Arthrospiribacter ruber</name>
    <dbReference type="NCBI Taxonomy" id="2487934"/>
    <lineage>
        <taxon>Bacteria</taxon>
        <taxon>Pseudomonadati</taxon>
        <taxon>Bacteroidota</taxon>
        <taxon>Cytophagia</taxon>
        <taxon>Cytophagales</taxon>
        <taxon>Cyclobacteriaceae</taxon>
        <taxon>Arthrospiribacter</taxon>
    </lineage>
</organism>
<evidence type="ECO:0000259" key="2">
    <source>
        <dbReference type="Pfam" id="PF04773"/>
    </source>
</evidence>
<keyword evidence="7" id="KW-1185">Reference proteome</keyword>
<name>A0A951IW98_9BACT</name>
<dbReference type="EMBL" id="RPHB01000008">
    <property type="protein sequence ID" value="MBW3469595.1"/>
    <property type="molecule type" value="Genomic_DNA"/>
</dbReference>
<dbReference type="Pfam" id="PF16344">
    <property type="entry name" value="FecR_C"/>
    <property type="match status" value="1"/>
</dbReference>
<dbReference type="PIRSF" id="PIRSF018266">
    <property type="entry name" value="FecR"/>
    <property type="match status" value="1"/>
</dbReference>
<reference evidence="4" key="1">
    <citation type="submission" date="2018-11" db="EMBL/GenBank/DDBJ databases">
        <authorList>
            <person name="Misztak A.E."/>
            <person name="Waleron M."/>
            <person name="Waleron K.F."/>
        </authorList>
    </citation>
    <scope>NUCLEOTIDE SEQUENCE</scope>
    <source>
        <strain evidence="4">DPMB0001</strain>
    </source>
</reference>
<dbReference type="InterPro" id="IPR032508">
    <property type="entry name" value="FecR_C"/>
</dbReference>
<reference evidence="4 7" key="2">
    <citation type="journal article" date="2020" name="Syst. Appl. Microbiol.">
        <title>Arthrospiribacter ruber gen. nov., sp. nov., a novel bacterium isolated from Arthrospira cultures.</title>
        <authorList>
            <person name="Waleron M."/>
            <person name="Misztak A."/>
            <person name="Waleron M.M."/>
            <person name="Furmaniak M."/>
            <person name="Mrozik A."/>
            <person name="Waleron K."/>
        </authorList>
    </citation>
    <scope>NUCLEOTIDE SEQUENCE [LARGE SCALE GENOMIC DNA]</scope>
    <source>
        <strain evidence="4 7">DPMB0001</strain>
    </source>
</reference>
<dbReference type="EMBL" id="RPHB01000013">
    <property type="protein sequence ID" value="MBW3470330.1"/>
    <property type="molecule type" value="Genomic_DNA"/>
</dbReference>
<evidence type="ECO:0000313" key="5">
    <source>
        <dbReference type="EMBL" id="MBW3469595.1"/>
    </source>
</evidence>
<evidence type="ECO:0000313" key="7">
    <source>
        <dbReference type="Proteomes" id="UP000727490"/>
    </source>
</evidence>
<dbReference type="Proteomes" id="UP000727490">
    <property type="component" value="Unassembled WGS sequence"/>
</dbReference>
<dbReference type="PANTHER" id="PTHR30273:SF2">
    <property type="entry name" value="PROTEIN FECR"/>
    <property type="match status" value="1"/>
</dbReference>
<keyword evidence="1" id="KW-1133">Transmembrane helix</keyword>
<gene>
    <name evidence="4" type="ORF">EGN73_03095</name>
    <name evidence="5" type="ORF">EGN73_17495</name>
    <name evidence="6" type="ORF">EGN73_21325</name>
</gene>
<protein>
    <submittedName>
        <fullName evidence="4">DUF4974 domain-containing protein</fullName>
    </submittedName>
</protein>
<evidence type="ECO:0000259" key="3">
    <source>
        <dbReference type="Pfam" id="PF16344"/>
    </source>
</evidence>
<dbReference type="Pfam" id="PF04773">
    <property type="entry name" value="FecR"/>
    <property type="match status" value="1"/>
</dbReference>